<dbReference type="Proteomes" id="UP000694864">
    <property type="component" value="Chromosome 5"/>
</dbReference>
<organism evidence="1 2">
    <name type="scientific">Camelina sativa</name>
    <name type="common">False flax</name>
    <name type="synonym">Myagrum sativum</name>
    <dbReference type="NCBI Taxonomy" id="90675"/>
    <lineage>
        <taxon>Eukaryota</taxon>
        <taxon>Viridiplantae</taxon>
        <taxon>Streptophyta</taxon>
        <taxon>Embryophyta</taxon>
        <taxon>Tracheophyta</taxon>
        <taxon>Spermatophyta</taxon>
        <taxon>Magnoliopsida</taxon>
        <taxon>eudicotyledons</taxon>
        <taxon>Gunneridae</taxon>
        <taxon>Pentapetalae</taxon>
        <taxon>rosids</taxon>
        <taxon>malvids</taxon>
        <taxon>Brassicales</taxon>
        <taxon>Brassicaceae</taxon>
        <taxon>Camelineae</taxon>
        <taxon>Camelina</taxon>
    </lineage>
</organism>
<reference evidence="2" key="2">
    <citation type="submission" date="2025-08" db="UniProtKB">
        <authorList>
            <consortium name="RefSeq"/>
        </authorList>
    </citation>
    <scope>IDENTIFICATION</scope>
    <source>
        <tissue evidence="2">Leaf</tissue>
    </source>
</reference>
<evidence type="ECO:0000313" key="1">
    <source>
        <dbReference type="Proteomes" id="UP000694864"/>
    </source>
</evidence>
<dbReference type="RefSeq" id="XP_010511847.1">
    <property type="nucleotide sequence ID" value="XM_010513545.1"/>
</dbReference>
<dbReference type="GeneID" id="104787890"/>
<protein>
    <submittedName>
        <fullName evidence="2">Uncharacterized protein LOC104787890</fullName>
    </submittedName>
</protein>
<reference evidence="1" key="1">
    <citation type="journal article" date="2014" name="Nat. Commun.">
        <title>The emerging biofuel crop Camelina sativa retains a highly undifferentiated hexaploid genome structure.</title>
        <authorList>
            <person name="Kagale S."/>
            <person name="Koh C."/>
            <person name="Nixon J."/>
            <person name="Bollina V."/>
            <person name="Clarke W.E."/>
            <person name="Tuteja R."/>
            <person name="Spillane C."/>
            <person name="Robinson S.J."/>
            <person name="Links M.G."/>
            <person name="Clarke C."/>
            <person name="Higgins E.E."/>
            <person name="Huebert T."/>
            <person name="Sharpe A.G."/>
            <person name="Parkin I.A."/>
        </authorList>
    </citation>
    <scope>NUCLEOTIDE SEQUENCE [LARGE SCALE GENOMIC DNA]</scope>
    <source>
        <strain evidence="1">cv. DH55</strain>
    </source>
</reference>
<evidence type="ECO:0000313" key="2">
    <source>
        <dbReference type="RefSeq" id="XP_010511847.1"/>
    </source>
</evidence>
<sequence length="178" mass="20491">MTNCHRQEVLLRESSITEFHMPSELLAKVASFLGEDGVDGLKNLLAAGKQGFDVVYSHECLSTVRIDKSEEILWWSMSHSKYYSFFAKCLIHGNPYALWAQNNKRLAYADFVRACYRGQSWSEAYVAGSSTYEIDYHVISPPATDQRVSRPRCPRCARRTTRRHHFTNVPECGHQFHN</sequence>
<name>A0ABM0Z8B7_CAMSA</name>
<proteinExistence type="predicted"/>
<keyword evidence="1" id="KW-1185">Reference proteome</keyword>
<gene>
    <name evidence="2" type="primary">LOC104787890</name>
</gene>
<accession>A0ABM0Z8B7</accession>